<evidence type="ECO:0000256" key="1">
    <source>
        <dbReference type="SAM" id="MobiDB-lite"/>
    </source>
</evidence>
<dbReference type="Proteomes" id="UP001165122">
    <property type="component" value="Unassembled WGS sequence"/>
</dbReference>
<keyword evidence="3" id="KW-1185">Reference proteome</keyword>
<comment type="caution">
    <text evidence="2">The sequence shown here is derived from an EMBL/GenBank/DDBJ whole genome shotgun (WGS) entry which is preliminary data.</text>
</comment>
<name>A0A9W7F488_9STRA</name>
<proteinExistence type="predicted"/>
<dbReference type="AlphaFoldDB" id="A0A9W7F488"/>
<accession>A0A9W7F488</accession>
<evidence type="ECO:0000313" key="3">
    <source>
        <dbReference type="Proteomes" id="UP001165122"/>
    </source>
</evidence>
<gene>
    <name evidence="2" type="ORF">TrLO_g8768</name>
</gene>
<evidence type="ECO:0000313" key="2">
    <source>
        <dbReference type="EMBL" id="GMI02965.1"/>
    </source>
</evidence>
<feature type="compositionally biased region" description="Low complexity" evidence="1">
    <location>
        <begin position="1"/>
        <end position="17"/>
    </location>
</feature>
<reference evidence="3" key="1">
    <citation type="journal article" date="2023" name="Commun. Biol.">
        <title>Genome analysis of Parmales, the sister group of diatoms, reveals the evolutionary specialization of diatoms from phago-mixotrophs to photoautotrophs.</title>
        <authorList>
            <person name="Ban H."/>
            <person name="Sato S."/>
            <person name="Yoshikawa S."/>
            <person name="Yamada K."/>
            <person name="Nakamura Y."/>
            <person name="Ichinomiya M."/>
            <person name="Sato N."/>
            <person name="Blanc-Mathieu R."/>
            <person name="Endo H."/>
            <person name="Kuwata A."/>
            <person name="Ogata H."/>
        </authorList>
    </citation>
    <scope>NUCLEOTIDE SEQUENCE [LARGE SCALE GENOMIC DNA]</scope>
    <source>
        <strain evidence="3">NIES 3700</strain>
    </source>
</reference>
<sequence length="83" mass="9003">MSDSETGSTSTDSSVESINPLPQNVAPLTREHMKLEFDPQLASSTPPKGSGFKMLAAYAILPSAKSITLSPYGEDYLWTRKLL</sequence>
<dbReference type="EMBL" id="BRXW01000051">
    <property type="protein sequence ID" value="GMI02965.1"/>
    <property type="molecule type" value="Genomic_DNA"/>
</dbReference>
<protein>
    <submittedName>
        <fullName evidence="2">Uncharacterized protein</fullName>
    </submittedName>
</protein>
<organism evidence="2 3">
    <name type="scientific">Triparma laevis f. longispina</name>
    <dbReference type="NCBI Taxonomy" id="1714387"/>
    <lineage>
        <taxon>Eukaryota</taxon>
        <taxon>Sar</taxon>
        <taxon>Stramenopiles</taxon>
        <taxon>Ochrophyta</taxon>
        <taxon>Bolidophyceae</taxon>
        <taxon>Parmales</taxon>
        <taxon>Triparmaceae</taxon>
        <taxon>Triparma</taxon>
    </lineage>
</organism>
<feature type="region of interest" description="Disordered" evidence="1">
    <location>
        <begin position="1"/>
        <end position="29"/>
    </location>
</feature>